<evidence type="ECO:0000256" key="2">
    <source>
        <dbReference type="ARBA" id="ARBA00004429"/>
    </source>
</evidence>
<feature type="transmembrane region" description="Helical" evidence="13">
    <location>
        <begin position="48"/>
        <end position="68"/>
    </location>
</feature>
<evidence type="ECO:0000256" key="1">
    <source>
        <dbReference type="ARBA" id="ARBA00002442"/>
    </source>
</evidence>
<name>A0A2T5IZI4_9GAMM</name>
<protein>
    <recommendedName>
        <fullName evidence="4 12">Heme exporter protein B</fullName>
    </recommendedName>
</protein>
<comment type="similarity">
    <text evidence="3 12">Belongs to the CcmB/CycW/HelB family.</text>
</comment>
<keyword evidence="8 13" id="KW-0812">Transmembrane</keyword>
<evidence type="ECO:0000256" key="3">
    <source>
        <dbReference type="ARBA" id="ARBA00010544"/>
    </source>
</evidence>
<feature type="transmembrane region" description="Helical" evidence="13">
    <location>
        <begin position="129"/>
        <end position="154"/>
    </location>
</feature>
<keyword evidence="7 12" id="KW-0997">Cell inner membrane</keyword>
<reference evidence="14 15" key="1">
    <citation type="submission" date="2018-04" db="EMBL/GenBank/DDBJ databases">
        <title>Genomic Encyclopedia of Archaeal and Bacterial Type Strains, Phase II (KMG-II): from individual species to whole genera.</title>
        <authorList>
            <person name="Goeker M."/>
        </authorList>
    </citation>
    <scope>NUCLEOTIDE SEQUENCE [LARGE SCALE GENOMIC DNA]</scope>
    <source>
        <strain evidence="14 15">DSM 5822</strain>
    </source>
</reference>
<dbReference type="InterPro" id="IPR003544">
    <property type="entry name" value="Cyt_c_biogenesis_CcmB"/>
</dbReference>
<feature type="transmembrane region" description="Helical" evidence="13">
    <location>
        <begin position="161"/>
        <end position="182"/>
    </location>
</feature>
<evidence type="ECO:0000256" key="8">
    <source>
        <dbReference type="ARBA" id="ARBA00022692"/>
    </source>
</evidence>
<dbReference type="GO" id="GO:0015232">
    <property type="term" value="F:heme transmembrane transporter activity"/>
    <property type="evidence" value="ECO:0007669"/>
    <property type="project" value="InterPro"/>
</dbReference>
<evidence type="ECO:0000256" key="5">
    <source>
        <dbReference type="ARBA" id="ARBA00022448"/>
    </source>
</evidence>
<dbReference type="Pfam" id="PF03379">
    <property type="entry name" value="CcmB"/>
    <property type="match status" value="1"/>
</dbReference>
<evidence type="ECO:0000313" key="14">
    <source>
        <dbReference type="EMBL" id="PTQ89412.1"/>
    </source>
</evidence>
<dbReference type="PRINTS" id="PR01414">
    <property type="entry name" value="CCMBBIOGNSIS"/>
</dbReference>
<evidence type="ECO:0000256" key="4">
    <source>
        <dbReference type="ARBA" id="ARBA00016452"/>
    </source>
</evidence>
<evidence type="ECO:0000256" key="9">
    <source>
        <dbReference type="ARBA" id="ARBA00022748"/>
    </source>
</evidence>
<comment type="caution">
    <text evidence="14">The sequence shown here is derived from an EMBL/GenBank/DDBJ whole genome shotgun (WGS) entry which is preliminary data.</text>
</comment>
<keyword evidence="11 12" id="KW-0472">Membrane</keyword>
<feature type="transmembrane region" description="Helical" evidence="13">
    <location>
        <begin position="23"/>
        <end position="41"/>
    </location>
</feature>
<dbReference type="PANTHER" id="PTHR30070">
    <property type="entry name" value="HEME EXPORTER PROTEIN B"/>
    <property type="match status" value="1"/>
</dbReference>
<keyword evidence="10 13" id="KW-1133">Transmembrane helix</keyword>
<dbReference type="GO" id="GO:1903607">
    <property type="term" value="P:cytochrome c biosynthetic process"/>
    <property type="evidence" value="ECO:0007669"/>
    <property type="project" value="TreeGrafter"/>
</dbReference>
<feature type="transmembrane region" description="Helical" evidence="13">
    <location>
        <begin position="194"/>
        <end position="221"/>
    </location>
</feature>
<proteinExistence type="inferred from homology"/>
<organism evidence="14 15">
    <name type="scientific">Agitococcus lubricus</name>
    <dbReference type="NCBI Taxonomy" id="1077255"/>
    <lineage>
        <taxon>Bacteria</taxon>
        <taxon>Pseudomonadati</taxon>
        <taxon>Pseudomonadota</taxon>
        <taxon>Gammaproteobacteria</taxon>
        <taxon>Moraxellales</taxon>
        <taxon>Moraxellaceae</taxon>
        <taxon>Agitococcus</taxon>
    </lineage>
</organism>
<keyword evidence="15" id="KW-1185">Reference proteome</keyword>
<evidence type="ECO:0000313" key="15">
    <source>
        <dbReference type="Proteomes" id="UP000244223"/>
    </source>
</evidence>
<evidence type="ECO:0000256" key="11">
    <source>
        <dbReference type="ARBA" id="ARBA00023136"/>
    </source>
</evidence>
<dbReference type="RefSeq" id="WP_107865735.1">
    <property type="nucleotide sequence ID" value="NZ_QAON01000007.1"/>
</dbReference>
<comment type="subcellular location">
    <subcellularLocation>
        <location evidence="2">Cell inner membrane</location>
        <topology evidence="2">Multi-pass membrane protein</topology>
    </subcellularLocation>
</comment>
<keyword evidence="9 12" id="KW-0201">Cytochrome c-type biogenesis</keyword>
<evidence type="ECO:0000256" key="7">
    <source>
        <dbReference type="ARBA" id="ARBA00022519"/>
    </source>
</evidence>
<dbReference type="AlphaFoldDB" id="A0A2T5IZI4"/>
<keyword evidence="5 12" id="KW-0813">Transport</keyword>
<dbReference type="NCBIfam" id="TIGR01190">
    <property type="entry name" value="ccmB"/>
    <property type="match status" value="1"/>
</dbReference>
<evidence type="ECO:0000256" key="13">
    <source>
        <dbReference type="SAM" id="Phobius"/>
    </source>
</evidence>
<gene>
    <name evidence="14" type="ORF">C8N29_107145</name>
</gene>
<evidence type="ECO:0000256" key="12">
    <source>
        <dbReference type="PIRNR" id="PIRNR002764"/>
    </source>
</evidence>
<dbReference type="PANTHER" id="PTHR30070:SF1">
    <property type="entry name" value="CYTOCHROME C BIOGENESIS B-RELATED"/>
    <property type="match status" value="1"/>
</dbReference>
<feature type="transmembrane region" description="Helical" evidence="13">
    <location>
        <begin position="103"/>
        <end position="123"/>
    </location>
</feature>
<dbReference type="InterPro" id="IPR026031">
    <property type="entry name" value="Cyt_c_CcmB_bac"/>
</dbReference>
<dbReference type="EMBL" id="QAON01000007">
    <property type="protein sequence ID" value="PTQ89412.1"/>
    <property type="molecule type" value="Genomic_DNA"/>
</dbReference>
<keyword evidence="6 12" id="KW-1003">Cell membrane</keyword>
<dbReference type="GO" id="GO:0017004">
    <property type="term" value="P:cytochrome complex assembly"/>
    <property type="evidence" value="ECO:0007669"/>
    <property type="project" value="UniProtKB-KW"/>
</dbReference>
<accession>A0A2T5IZI4</accession>
<dbReference type="Proteomes" id="UP000244223">
    <property type="component" value="Unassembled WGS sequence"/>
</dbReference>
<sequence>MWASVWAVISRDLKLTMRQGGEWLNPLCFFVMVITLFPLAIDSTPAKLAAMAGGIVWIAALLSVLLSMDSLFRQDYEDGSLEQLMVSSAPLSLIVIGKVFAHWLQTGACLTLLSPIAALLLHLPEQAAYALFLTLLMGTPTLSLLSAIGAALTVSLRKGGVLVPLLTLPLHIPIIIFATAAVQASLSGLAIEGYLALLAAFLVLALTLTPLAVAAALRLAVGG</sequence>
<dbReference type="PIRSF" id="PIRSF002764">
    <property type="entry name" value="CcmB"/>
    <property type="match status" value="1"/>
</dbReference>
<dbReference type="OrthoDB" id="9799895at2"/>
<comment type="function">
    <text evidence="1 12">Required for the export of heme to the periplasm for the biogenesis of c-type cytochromes.</text>
</comment>
<dbReference type="GO" id="GO:0005886">
    <property type="term" value="C:plasma membrane"/>
    <property type="evidence" value="ECO:0007669"/>
    <property type="project" value="UniProtKB-SubCell"/>
</dbReference>
<evidence type="ECO:0000256" key="10">
    <source>
        <dbReference type="ARBA" id="ARBA00022989"/>
    </source>
</evidence>
<evidence type="ECO:0000256" key="6">
    <source>
        <dbReference type="ARBA" id="ARBA00022475"/>
    </source>
</evidence>